<feature type="domain" description="Xylanolytic transcriptional activator regulatory" evidence="9">
    <location>
        <begin position="345"/>
        <end position="430"/>
    </location>
</feature>
<dbReference type="SMART" id="SM00906">
    <property type="entry name" value="Fungal_trans"/>
    <property type="match status" value="1"/>
</dbReference>
<feature type="transmembrane region" description="Helical" evidence="8">
    <location>
        <begin position="28"/>
        <end position="49"/>
    </location>
</feature>
<evidence type="ECO:0000256" key="3">
    <source>
        <dbReference type="ARBA" id="ARBA00023015"/>
    </source>
</evidence>
<evidence type="ECO:0000313" key="10">
    <source>
        <dbReference type="EMBL" id="KAJ5378389.1"/>
    </source>
</evidence>
<keyword evidence="3" id="KW-0805">Transcription regulation</keyword>
<comment type="subcellular location">
    <subcellularLocation>
        <location evidence="1">Nucleus</location>
    </subcellularLocation>
</comment>
<keyword evidence="6" id="KW-0539">Nucleus</keyword>
<evidence type="ECO:0000256" key="5">
    <source>
        <dbReference type="ARBA" id="ARBA00023163"/>
    </source>
</evidence>
<sequence>MPSYVIKDNFLASAVNGPSRASCQTNKLVYFLLSLLIPGLWTVVIMSASSMQQSSKRKRVVTSCSECYRRKQKVRNRCLLHLFEKIFCRLMSIQCDRKTPCINCISRNVTAQCVYDTYSPVKSPKEHQRSSFDAQAGTDPRESLSSVEGPTAQGSADLGYSLASGSNTYAGLQEIIGNEEFENITTPRNYATRTVLFNKKDIETFIGKLPPRPIIQTLVNFFFENVNWHYFILERFYFDSLLSRWPPAEDMQGLGYLTPTELSIEIRYFPALLFQVLALSLQFAPVDWDILSNLPAARSLSSQTYSDLGDELLSLLGRPGLALTAIQAEFLRSSWLKNCGRGTESWHTVGSAIRQAQELGLHQQQEIHQAPHGNVGKTLSLFWYEENKKRLWINLFVWDSFMAMILGRPRMINLDDCDAKPPLYCNIPRDPSTAIPMAVRPEDTRSPIMISASLFRYALACKVHKMRATKSGSPRLNDYTIIQTLHEEILTLMHELPPFLRLKNADTTWDLEYHYLPQLRQELQVMLNLFVMSLHRPHVLSSEESRRAALQAALQTLDCQRCLFAQAEKDQYHLFGLAFYTVDASFLITIIAMLFPPSSHNAKQIIDQSLQYAITDLSKMQSTNPVARSGLKIVEHCYQKVKITCESPNSTSEPRTAPHSTPGDELYTLVNDLGLRNFDSCANLQSESSQVNTFSWHGSPDFFFAVDTRRF</sequence>
<reference evidence="10" key="1">
    <citation type="submission" date="2022-12" db="EMBL/GenBank/DDBJ databases">
        <authorList>
            <person name="Petersen C."/>
        </authorList>
    </citation>
    <scope>NUCLEOTIDE SEQUENCE</scope>
    <source>
        <strain evidence="10">IBT 29677</strain>
    </source>
</reference>
<dbReference type="GO" id="GO:0005634">
    <property type="term" value="C:nucleus"/>
    <property type="evidence" value="ECO:0007669"/>
    <property type="project" value="UniProtKB-SubCell"/>
</dbReference>
<dbReference type="RefSeq" id="XP_056482175.1">
    <property type="nucleotide sequence ID" value="XM_056636145.1"/>
</dbReference>
<keyword evidence="4" id="KW-0238">DNA-binding</keyword>
<evidence type="ECO:0000256" key="6">
    <source>
        <dbReference type="ARBA" id="ARBA00023242"/>
    </source>
</evidence>
<keyword evidence="5" id="KW-0804">Transcription</keyword>
<dbReference type="EMBL" id="JAPZBU010000011">
    <property type="protein sequence ID" value="KAJ5378389.1"/>
    <property type="molecule type" value="Genomic_DNA"/>
</dbReference>
<dbReference type="InterPro" id="IPR007219">
    <property type="entry name" value="XnlR_reg_dom"/>
</dbReference>
<keyword evidence="2" id="KW-0479">Metal-binding</keyword>
<evidence type="ECO:0000256" key="2">
    <source>
        <dbReference type="ARBA" id="ARBA00022723"/>
    </source>
</evidence>
<evidence type="ECO:0000256" key="8">
    <source>
        <dbReference type="SAM" id="Phobius"/>
    </source>
</evidence>
<evidence type="ECO:0000256" key="4">
    <source>
        <dbReference type="ARBA" id="ARBA00023125"/>
    </source>
</evidence>
<keyword evidence="8" id="KW-0472">Membrane</keyword>
<protein>
    <recommendedName>
        <fullName evidence="9">Xylanolytic transcriptional activator regulatory domain-containing protein</fullName>
    </recommendedName>
</protein>
<dbReference type="OrthoDB" id="5344325at2759"/>
<proteinExistence type="predicted"/>
<dbReference type="InterPro" id="IPR050613">
    <property type="entry name" value="Sec_Metabolite_Reg"/>
</dbReference>
<dbReference type="CDD" id="cd00067">
    <property type="entry name" value="GAL4"/>
    <property type="match status" value="1"/>
</dbReference>
<evidence type="ECO:0000256" key="1">
    <source>
        <dbReference type="ARBA" id="ARBA00004123"/>
    </source>
</evidence>
<gene>
    <name evidence="10" type="ORF">N7509_011508</name>
</gene>
<evidence type="ECO:0000256" key="7">
    <source>
        <dbReference type="SAM" id="MobiDB-lite"/>
    </source>
</evidence>
<feature type="region of interest" description="Disordered" evidence="7">
    <location>
        <begin position="121"/>
        <end position="152"/>
    </location>
</feature>
<dbReference type="GO" id="GO:0003677">
    <property type="term" value="F:DNA binding"/>
    <property type="evidence" value="ECO:0007669"/>
    <property type="project" value="UniProtKB-KW"/>
</dbReference>
<dbReference type="PANTHER" id="PTHR31001:SF87">
    <property type="entry name" value="COL-21"/>
    <property type="match status" value="1"/>
</dbReference>
<dbReference type="GO" id="GO:0008270">
    <property type="term" value="F:zinc ion binding"/>
    <property type="evidence" value="ECO:0007669"/>
    <property type="project" value="InterPro"/>
</dbReference>
<keyword evidence="11" id="KW-1185">Reference proteome</keyword>
<dbReference type="Pfam" id="PF00172">
    <property type="entry name" value="Zn_clus"/>
    <property type="match status" value="1"/>
</dbReference>
<dbReference type="Pfam" id="PF04082">
    <property type="entry name" value="Fungal_trans"/>
    <property type="match status" value="1"/>
</dbReference>
<dbReference type="Proteomes" id="UP001147747">
    <property type="component" value="Unassembled WGS sequence"/>
</dbReference>
<dbReference type="GeneID" id="81375125"/>
<dbReference type="GO" id="GO:0006351">
    <property type="term" value="P:DNA-templated transcription"/>
    <property type="evidence" value="ECO:0007669"/>
    <property type="project" value="InterPro"/>
</dbReference>
<evidence type="ECO:0000259" key="9">
    <source>
        <dbReference type="SMART" id="SM00906"/>
    </source>
</evidence>
<feature type="compositionally biased region" description="Polar residues" evidence="7">
    <location>
        <begin position="143"/>
        <end position="152"/>
    </location>
</feature>
<dbReference type="GO" id="GO:0000981">
    <property type="term" value="F:DNA-binding transcription factor activity, RNA polymerase II-specific"/>
    <property type="evidence" value="ECO:0007669"/>
    <property type="project" value="InterPro"/>
</dbReference>
<keyword evidence="8" id="KW-1133">Transmembrane helix</keyword>
<keyword evidence="8" id="KW-0812">Transmembrane</keyword>
<evidence type="ECO:0000313" key="11">
    <source>
        <dbReference type="Proteomes" id="UP001147747"/>
    </source>
</evidence>
<reference evidence="10" key="2">
    <citation type="journal article" date="2023" name="IMA Fungus">
        <title>Comparative genomic study of the Penicillium genus elucidates a diverse pangenome and 15 lateral gene transfer events.</title>
        <authorList>
            <person name="Petersen C."/>
            <person name="Sorensen T."/>
            <person name="Nielsen M.R."/>
            <person name="Sondergaard T.E."/>
            <person name="Sorensen J.L."/>
            <person name="Fitzpatrick D.A."/>
            <person name="Frisvad J.C."/>
            <person name="Nielsen K.L."/>
        </authorList>
    </citation>
    <scope>NUCLEOTIDE SEQUENCE</scope>
    <source>
        <strain evidence="10">IBT 29677</strain>
    </source>
</reference>
<dbReference type="AlphaFoldDB" id="A0A9W9SIK7"/>
<dbReference type="InterPro" id="IPR001138">
    <property type="entry name" value="Zn2Cys6_DnaBD"/>
</dbReference>
<dbReference type="PANTHER" id="PTHR31001">
    <property type="entry name" value="UNCHARACTERIZED TRANSCRIPTIONAL REGULATORY PROTEIN"/>
    <property type="match status" value="1"/>
</dbReference>
<name>A0A9W9SIK7_9EURO</name>
<dbReference type="InterPro" id="IPR036864">
    <property type="entry name" value="Zn2-C6_fun-type_DNA-bd_sf"/>
</dbReference>
<dbReference type="CDD" id="cd12148">
    <property type="entry name" value="fungal_TF_MHR"/>
    <property type="match status" value="1"/>
</dbReference>
<dbReference type="Gene3D" id="4.10.240.10">
    <property type="entry name" value="Zn(2)-C6 fungal-type DNA-binding domain"/>
    <property type="match status" value="1"/>
</dbReference>
<comment type="caution">
    <text evidence="10">The sequence shown here is derived from an EMBL/GenBank/DDBJ whole genome shotgun (WGS) entry which is preliminary data.</text>
</comment>
<accession>A0A9W9SIK7</accession>
<organism evidence="10 11">
    <name type="scientific">Penicillium cosmopolitanum</name>
    <dbReference type="NCBI Taxonomy" id="1131564"/>
    <lineage>
        <taxon>Eukaryota</taxon>
        <taxon>Fungi</taxon>
        <taxon>Dikarya</taxon>
        <taxon>Ascomycota</taxon>
        <taxon>Pezizomycotina</taxon>
        <taxon>Eurotiomycetes</taxon>
        <taxon>Eurotiomycetidae</taxon>
        <taxon>Eurotiales</taxon>
        <taxon>Aspergillaceae</taxon>
        <taxon>Penicillium</taxon>
    </lineage>
</organism>